<keyword evidence="3" id="KW-1185">Reference proteome</keyword>
<evidence type="ECO:0000256" key="1">
    <source>
        <dbReference type="SAM" id="MobiDB-lite"/>
    </source>
</evidence>
<comment type="caution">
    <text evidence="2">The sequence shown here is derived from an EMBL/GenBank/DDBJ whole genome shotgun (WGS) entry which is preliminary data.</text>
</comment>
<proteinExistence type="predicted"/>
<feature type="region of interest" description="Disordered" evidence="1">
    <location>
        <begin position="41"/>
        <end position="89"/>
    </location>
</feature>
<feature type="compositionally biased region" description="Gly residues" evidence="1">
    <location>
        <begin position="10"/>
        <end position="19"/>
    </location>
</feature>
<dbReference type="EMBL" id="JALLBG020000034">
    <property type="protein sequence ID" value="KAL3770908.1"/>
    <property type="molecule type" value="Genomic_DNA"/>
</dbReference>
<gene>
    <name evidence="2" type="ORF">ACHAWU_003217</name>
</gene>
<dbReference type="AlphaFoldDB" id="A0ABD3N4C0"/>
<protein>
    <submittedName>
        <fullName evidence="2">Uncharacterized protein</fullName>
    </submittedName>
</protein>
<dbReference type="Proteomes" id="UP001530293">
    <property type="component" value="Unassembled WGS sequence"/>
</dbReference>
<feature type="region of interest" description="Disordered" evidence="1">
    <location>
        <begin position="1"/>
        <end position="21"/>
    </location>
</feature>
<organism evidence="2 3">
    <name type="scientific">Discostella pseudostelligera</name>
    <dbReference type="NCBI Taxonomy" id="259834"/>
    <lineage>
        <taxon>Eukaryota</taxon>
        <taxon>Sar</taxon>
        <taxon>Stramenopiles</taxon>
        <taxon>Ochrophyta</taxon>
        <taxon>Bacillariophyta</taxon>
        <taxon>Coscinodiscophyceae</taxon>
        <taxon>Thalassiosirophycidae</taxon>
        <taxon>Stephanodiscales</taxon>
        <taxon>Stephanodiscaceae</taxon>
        <taxon>Discostella</taxon>
    </lineage>
</organism>
<reference evidence="2 3" key="1">
    <citation type="submission" date="2024-10" db="EMBL/GenBank/DDBJ databases">
        <title>Updated reference genomes for cyclostephanoid diatoms.</title>
        <authorList>
            <person name="Roberts W.R."/>
            <person name="Alverson A.J."/>
        </authorList>
    </citation>
    <scope>NUCLEOTIDE SEQUENCE [LARGE SCALE GENOMIC DNA]</scope>
    <source>
        <strain evidence="2 3">AJA232-27</strain>
    </source>
</reference>
<evidence type="ECO:0000313" key="2">
    <source>
        <dbReference type="EMBL" id="KAL3770908.1"/>
    </source>
</evidence>
<sequence>MFGSASNSVSGGGGGGGGAAIKDFSVDAQRRMFIEKQALEKQLAEEARSSRKHKQSSSSSSIRKTQRAAAGVIGDDDDDSIHHDDDEFSLDSEESFYVGIERADYTQPDNLALYGGGRSGDGSNGDNADSLHENWKEEDRLGISHVSIAIIHRQDGGPTSSSTTTEKILDWDADIPILHDEKSRSSLHAFMNGSSGAGLSNSKKDVLVAMPLVGSSGSGTTNLLQWKEENKLNDDKEGDDTTDQVYQHKAAEGKMFIDKILSAPTNTTSTMTSNTDAASSSSMRSAVPAVGLGGDGGEGTYPTLSPLQMYIPGITTAGSVPTGGGGKPVPEGEVNFMRQMRERELRKEEAAKVVARTMQEMREMIAAAASTPTDSTDEDSTAMKLVDANALMKKLEEFMVQ</sequence>
<accession>A0ABD3N4C0</accession>
<evidence type="ECO:0000313" key="3">
    <source>
        <dbReference type="Proteomes" id="UP001530293"/>
    </source>
</evidence>
<name>A0ABD3N4C0_9STRA</name>